<gene>
    <name evidence="1" type="ORF">J2739_003725</name>
</gene>
<evidence type="ECO:0000313" key="1">
    <source>
        <dbReference type="EMBL" id="MDR6537939.1"/>
    </source>
</evidence>
<sequence length="145" mass="14996">MIALIGADDSGKARLAEALAQRLAQRGIAASLVVEPLPGRAFDAGTLQALGCALILLIAPASPTPMDDMLRQALMDAKLGFAVVHGEGGEQLANAWNAINAAADSDGGRRAAPEGAGSWSWACEKCSDPACEHRLFSDLVARRSS</sequence>
<proteinExistence type="predicted"/>
<comment type="caution">
    <text evidence="1">The sequence shown here is derived from an EMBL/GenBank/DDBJ whole genome shotgun (WGS) entry which is preliminary data.</text>
</comment>
<evidence type="ECO:0000313" key="2">
    <source>
        <dbReference type="Proteomes" id="UP001184230"/>
    </source>
</evidence>
<dbReference type="RefSeq" id="WP_309904268.1">
    <property type="nucleotide sequence ID" value="NZ_JAVDRF010000008.1"/>
</dbReference>
<name>A0ABU1NHJ8_9BURK</name>
<accession>A0ABU1NHJ8</accession>
<dbReference type="Proteomes" id="UP001184230">
    <property type="component" value="Unassembled WGS sequence"/>
</dbReference>
<dbReference type="EMBL" id="JAVDRF010000008">
    <property type="protein sequence ID" value="MDR6537939.1"/>
    <property type="molecule type" value="Genomic_DNA"/>
</dbReference>
<organism evidence="1 2">
    <name type="scientific">Variovorax soli</name>
    <dbReference type="NCBI Taxonomy" id="376815"/>
    <lineage>
        <taxon>Bacteria</taxon>
        <taxon>Pseudomonadati</taxon>
        <taxon>Pseudomonadota</taxon>
        <taxon>Betaproteobacteria</taxon>
        <taxon>Burkholderiales</taxon>
        <taxon>Comamonadaceae</taxon>
        <taxon>Variovorax</taxon>
    </lineage>
</organism>
<keyword evidence="2" id="KW-1185">Reference proteome</keyword>
<reference evidence="1 2" key="1">
    <citation type="submission" date="2023-07" db="EMBL/GenBank/DDBJ databases">
        <title>Sorghum-associated microbial communities from plants grown in Nebraska, USA.</title>
        <authorList>
            <person name="Schachtman D."/>
        </authorList>
    </citation>
    <scope>NUCLEOTIDE SEQUENCE [LARGE SCALE GENOMIC DNA]</scope>
    <source>
        <strain evidence="1 2">DS1781</strain>
    </source>
</reference>
<protein>
    <submittedName>
        <fullName evidence="1">Uncharacterized protein</fullName>
    </submittedName>
</protein>